<evidence type="ECO:0000313" key="1">
    <source>
        <dbReference type="EMBL" id="CAF1609919.1"/>
    </source>
</evidence>
<dbReference type="AlphaFoldDB" id="A0A816BLQ1"/>
<dbReference type="SUPFAM" id="SSF56399">
    <property type="entry name" value="ADP-ribosylation"/>
    <property type="match status" value="1"/>
</dbReference>
<evidence type="ECO:0000313" key="3">
    <source>
        <dbReference type="Proteomes" id="UP000663829"/>
    </source>
</evidence>
<reference evidence="1" key="1">
    <citation type="submission" date="2021-02" db="EMBL/GenBank/DDBJ databases">
        <authorList>
            <person name="Nowell W R."/>
        </authorList>
    </citation>
    <scope>NUCLEOTIDE SEQUENCE</scope>
</reference>
<organism evidence="1 3">
    <name type="scientific">Didymodactylos carnosus</name>
    <dbReference type="NCBI Taxonomy" id="1234261"/>
    <lineage>
        <taxon>Eukaryota</taxon>
        <taxon>Metazoa</taxon>
        <taxon>Spiralia</taxon>
        <taxon>Gnathifera</taxon>
        <taxon>Rotifera</taxon>
        <taxon>Eurotatoria</taxon>
        <taxon>Bdelloidea</taxon>
        <taxon>Philodinida</taxon>
        <taxon>Philodinidae</taxon>
        <taxon>Didymodactylos</taxon>
    </lineage>
</organism>
<dbReference type="Proteomes" id="UP000663829">
    <property type="component" value="Unassembled WGS sequence"/>
</dbReference>
<comment type="caution">
    <text evidence="1">The sequence shown here is derived from an EMBL/GenBank/DDBJ whole genome shotgun (WGS) entry which is preliminary data.</text>
</comment>
<sequence>MTTTTVSVASSAPTALKRSHFDNPHIFEFEEGNEYLIAWLASDADTIVRNTLISHIKFRRIVDYLFLFTEINKCDDFIRQVKNEKLFIITETSSATTEVIARIHDYRQVYSVFVYKQNINDAYKIDEMVLRRHKKLKGIYEGLEKIILDLLKHLRMFNRRMNPELLFVFKSIKEERTVQNRLNTEWFYYFLQVVIHVKPISTSKETFVTQCKVFYKDNTTVLQQISEFEEWYESANAILWYTRDNFLYRLLNKALRQKNRDLIWLMHFFIVDLYEQLRSDCCVRWWSNCITEVYRGQLMTKEELNSLKFSLHCILSVNSFFSTTVKRELALIFSGAGASGHLLDDDLQPVLFQICCNGWDFEQQTFAYIKDRSINEDEEEVMFVPGTTFSFEKLFYDDNEKIWIANLRIDTVLANLNLGLDRHILKLETLLEQKLIGTDNDFKKTNLSADDHIPINDEMK</sequence>
<evidence type="ECO:0000313" key="2">
    <source>
        <dbReference type="EMBL" id="CAF4492475.1"/>
    </source>
</evidence>
<dbReference type="Proteomes" id="UP000681722">
    <property type="component" value="Unassembled WGS sequence"/>
</dbReference>
<protein>
    <submittedName>
        <fullName evidence="1">Uncharacterized protein</fullName>
    </submittedName>
</protein>
<keyword evidence="3" id="KW-1185">Reference proteome</keyword>
<dbReference type="OrthoDB" id="10034446at2759"/>
<dbReference type="EMBL" id="CAJOBC010104548">
    <property type="protein sequence ID" value="CAF4492475.1"/>
    <property type="molecule type" value="Genomic_DNA"/>
</dbReference>
<accession>A0A816BLQ1</accession>
<feature type="non-terminal residue" evidence="1">
    <location>
        <position position="460"/>
    </location>
</feature>
<gene>
    <name evidence="1" type="ORF">GPM918_LOCUS43020</name>
    <name evidence="2" type="ORF">SRO942_LOCUS44401</name>
</gene>
<dbReference type="EMBL" id="CAJNOQ010037832">
    <property type="protein sequence ID" value="CAF1609919.1"/>
    <property type="molecule type" value="Genomic_DNA"/>
</dbReference>
<dbReference type="Gene3D" id="3.90.176.10">
    <property type="entry name" value="Toxin ADP-ribosyltransferase, Chain A, domain 1"/>
    <property type="match status" value="1"/>
</dbReference>
<name>A0A816BLQ1_9BILA</name>
<proteinExistence type="predicted"/>